<name>A0ABR0LZI0_9PEZI</name>
<reference evidence="7 8" key="1">
    <citation type="submission" date="2023-08" db="EMBL/GenBank/DDBJ databases">
        <title>Black Yeasts Isolated from many extreme environments.</title>
        <authorList>
            <person name="Coleine C."/>
            <person name="Stajich J.E."/>
            <person name="Selbmann L."/>
        </authorList>
    </citation>
    <scope>NUCLEOTIDE SEQUENCE [LARGE SCALE GENOMIC DNA]</scope>
    <source>
        <strain evidence="7 8">CCFEE 536</strain>
    </source>
</reference>
<evidence type="ECO:0000256" key="4">
    <source>
        <dbReference type="ARBA" id="ARBA00022786"/>
    </source>
</evidence>
<evidence type="ECO:0000256" key="2">
    <source>
        <dbReference type="ARBA" id="ARBA00012485"/>
    </source>
</evidence>
<dbReference type="Proteomes" id="UP001357485">
    <property type="component" value="Unassembled WGS sequence"/>
</dbReference>
<dbReference type="InterPro" id="IPR044611">
    <property type="entry name" value="E3A/B/C-like"/>
</dbReference>
<comment type="caution">
    <text evidence="5">Lacks conserved residue(s) required for the propagation of feature annotation.</text>
</comment>
<gene>
    <name evidence="7" type="ORF">LTR16_001436</name>
</gene>
<evidence type="ECO:0000256" key="3">
    <source>
        <dbReference type="ARBA" id="ARBA00022679"/>
    </source>
</evidence>
<evidence type="ECO:0000313" key="8">
    <source>
        <dbReference type="Proteomes" id="UP001357485"/>
    </source>
</evidence>
<sequence>MAGPATPGRVNLQQYEILRENTIAVTHPDRILKHSQARRRLDYQQLVRCAEDAQSGLCQFAVAASGIHDREQPIRDVVQPEQTKVDSKSLVQNLFNTIPLRTVEPTSFALSAGFEEGSNVESLSHLTGEIMSALRQFYLANHPRQPDARLCQGADLLKSKVSEYVDQSLFYTLSDAPTIVKSFRETSSWDDKSAPLSHIDSLKVGEAFKAWTSINGSLVFDSLWQGLEALFTPPPEIASTDHFHATQATQPPYINDIDAAHIATICIHAITALVRTASSSAWHEVCRHHRRLGSESQDEEAERRPHTHTTSSLAIIDDLEYEPARRLVDRLVCAISARVCFYEISKTRGDFTDSPGQPDPPSVMDSILQHLRHAYTHWVETGRQETTLSELGWPTCFKFLQQLRTTFLDDWDGEAELNRWGAAGSAVQIMAYLYEHHEEIGLPVESLQFRGLGDELDRLHNRDLILKKWFERSPDRNTLNLLSYPFLFAPKYLILCSRIINSMFMNYAIRTSTILRRQHEDYVRQQRVRNVRDHLAARLYHSMYEHLVVNIRREHILEDAFYALWHREKRELFLPLRVRMGMNEGEIGHDLGGVQTEFFRLAFIEALKPETGMFVTDRESRMTWFQP</sequence>
<evidence type="ECO:0000256" key="5">
    <source>
        <dbReference type="PROSITE-ProRule" id="PRU00104"/>
    </source>
</evidence>
<dbReference type="SUPFAM" id="SSF56204">
    <property type="entry name" value="Hect, E3 ligase catalytic domain"/>
    <property type="match status" value="1"/>
</dbReference>
<dbReference type="EC" id="2.3.2.26" evidence="2"/>
<evidence type="ECO:0000259" key="6">
    <source>
        <dbReference type="PROSITE" id="PS50237"/>
    </source>
</evidence>
<evidence type="ECO:0000313" key="7">
    <source>
        <dbReference type="EMBL" id="KAK5257169.1"/>
    </source>
</evidence>
<dbReference type="PROSITE" id="PS50237">
    <property type="entry name" value="HECT"/>
    <property type="match status" value="1"/>
</dbReference>
<proteinExistence type="predicted"/>
<feature type="domain" description="HECT" evidence="6">
    <location>
        <begin position="570"/>
        <end position="627"/>
    </location>
</feature>
<keyword evidence="3" id="KW-0808">Transferase</keyword>
<dbReference type="Gene3D" id="3.90.1750.10">
    <property type="entry name" value="Hect, E3 ligase catalytic domains"/>
    <property type="match status" value="1"/>
</dbReference>
<feature type="non-terminal residue" evidence="7">
    <location>
        <position position="627"/>
    </location>
</feature>
<organism evidence="7 8">
    <name type="scientific">Cryomyces antarcticus</name>
    <dbReference type="NCBI Taxonomy" id="329879"/>
    <lineage>
        <taxon>Eukaryota</taxon>
        <taxon>Fungi</taxon>
        <taxon>Dikarya</taxon>
        <taxon>Ascomycota</taxon>
        <taxon>Pezizomycotina</taxon>
        <taxon>Dothideomycetes</taxon>
        <taxon>Dothideomycetes incertae sedis</taxon>
        <taxon>Cryomyces</taxon>
    </lineage>
</organism>
<dbReference type="EMBL" id="JAVRRA010008282">
    <property type="protein sequence ID" value="KAK5257169.1"/>
    <property type="molecule type" value="Genomic_DNA"/>
</dbReference>
<comment type="caution">
    <text evidence="7">The sequence shown here is derived from an EMBL/GenBank/DDBJ whole genome shotgun (WGS) entry which is preliminary data.</text>
</comment>
<accession>A0ABR0LZI0</accession>
<evidence type="ECO:0000256" key="1">
    <source>
        <dbReference type="ARBA" id="ARBA00000885"/>
    </source>
</evidence>
<dbReference type="InterPro" id="IPR000569">
    <property type="entry name" value="HECT_dom"/>
</dbReference>
<keyword evidence="8" id="KW-1185">Reference proteome</keyword>
<dbReference type="InterPro" id="IPR035983">
    <property type="entry name" value="Hect_E3_ubiquitin_ligase"/>
</dbReference>
<dbReference type="PANTHER" id="PTHR45700">
    <property type="entry name" value="UBIQUITIN-PROTEIN LIGASE E3C"/>
    <property type="match status" value="1"/>
</dbReference>
<comment type="catalytic activity">
    <reaction evidence="1">
        <text>S-ubiquitinyl-[E2 ubiquitin-conjugating enzyme]-L-cysteine + [acceptor protein]-L-lysine = [E2 ubiquitin-conjugating enzyme]-L-cysteine + N(6)-ubiquitinyl-[acceptor protein]-L-lysine.</text>
        <dbReference type="EC" id="2.3.2.26"/>
    </reaction>
</comment>
<keyword evidence="4 5" id="KW-0833">Ubl conjugation pathway</keyword>
<protein>
    <recommendedName>
        <fullName evidence="2">HECT-type E3 ubiquitin transferase</fullName>
        <ecNumber evidence="2">2.3.2.26</ecNumber>
    </recommendedName>
</protein>